<dbReference type="Gene3D" id="3.40.80.10">
    <property type="entry name" value="Peptidoglycan recognition protein-like"/>
    <property type="match status" value="1"/>
</dbReference>
<dbReference type="RefSeq" id="WP_137436410.1">
    <property type="nucleotide sequence ID" value="NZ_JANRHC010000002.1"/>
</dbReference>
<dbReference type="GO" id="GO:0008745">
    <property type="term" value="F:N-acetylmuramoyl-L-alanine amidase activity"/>
    <property type="evidence" value="ECO:0007669"/>
    <property type="project" value="UniProtKB-EC"/>
</dbReference>
<dbReference type="Pfam" id="PF01510">
    <property type="entry name" value="Amidase_2"/>
    <property type="match status" value="1"/>
</dbReference>
<dbReference type="SUPFAM" id="SSF55846">
    <property type="entry name" value="N-acetylmuramoyl-L-alanine amidase-like"/>
    <property type="match status" value="1"/>
</dbReference>
<evidence type="ECO:0000256" key="1">
    <source>
        <dbReference type="ARBA" id="ARBA00001561"/>
    </source>
</evidence>
<dbReference type="GO" id="GO:0071555">
    <property type="term" value="P:cell wall organization"/>
    <property type="evidence" value="ECO:0007669"/>
    <property type="project" value="UniProtKB-KW"/>
</dbReference>
<dbReference type="GO" id="GO:0009253">
    <property type="term" value="P:peptidoglycan catabolic process"/>
    <property type="evidence" value="ECO:0007669"/>
    <property type="project" value="InterPro"/>
</dbReference>
<dbReference type="PROSITE" id="PS51781">
    <property type="entry name" value="SH3B"/>
    <property type="match status" value="1"/>
</dbReference>
<evidence type="ECO:0000313" key="7">
    <source>
        <dbReference type="Proteomes" id="UP000308488"/>
    </source>
</evidence>
<organism evidence="6 7">
    <name type="scientific">Marinobacter panjinensis</name>
    <dbReference type="NCBI Taxonomy" id="2576384"/>
    <lineage>
        <taxon>Bacteria</taxon>
        <taxon>Pseudomonadati</taxon>
        <taxon>Pseudomonadota</taxon>
        <taxon>Gammaproteobacteria</taxon>
        <taxon>Pseudomonadales</taxon>
        <taxon>Marinobacteraceae</taxon>
        <taxon>Marinobacter</taxon>
    </lineage>
</organism>
<dbReference type="EMBL" id="SZYH01000001">
    <property type="protein sequence ID" value="TKV68791.1"/>
    <property type="molecule type" value="Genomic_DNA"/>
</dbReference>
<evidence type="ECO:0000256" key="4">
    <source>
        <dbReference type="ARBA" id="ARBA00023316"/>
    </source>
</evidence>
<name>A0A4U6R5J5_9GAMM</name>
<dbReference type="Proteomes" id="UP000308488">
    <property type="component" value="Unassembled WGS sequence"/>
</dbReference>
<accession>A0A4U6R5J5</accession>
<dbReference type="GO" id="GO:0009254">
    <property type="term" value="P:peptidoglycan turnover"/>
    <property type="evidence" value="ECO:0007669"/>
    <property type="project" value="TreeGrafter"/>
</dbReference>
<keyword evidence="7" id="KW-1185">Reference proteome</keyword>
<feature type="domain" description="SH3b" evidence="5">
    <location>
        <begin position="216"/>
        <end position="278"/>
    </location>
</feature>
<dbReference type="OrthoDB" id="9794842at2"/>
<dbReference type="AlphaFoldDB" id="A0A4U6R5J5"/>
<dbReference type="CDD" id="cd06583">
    <property type="entry name" value="PGRP"/>
    <property type="match status" value="1"/>
</dbReference>
<reference evidence="6 7" key="1">
    <citation type="submission" date="2019-05" db="EMBL/GenBank/DDBJ databases">
        <title>Marinobacter panjinensis sp. nov., a moderately halophilic bacterium isolated from sea tidal flat environment.</title>
        <authorList>
            <person name="Yang W."/>
            <person name="An M."/>
            <person name="He W."/>
            <person name="Luo X."/>
            <person name="Zhu L."/>
            <person name="Chen G."/>
            <person name="Zhang Y."/>
            <person name="Wang Y."/>
        </authorList>
    </citation>
    <scope>NUCLEOTIDE SEQUENCE [LARGE SCALE GENOMIC DNA]</scope>
    <source>
        <strain evidence="6 7">PJ-16</strain>
    </source>
</reference>
<evidence type="ECO:0000313" key="6">
    <source>
        <dbReference type="EMBL" id="TKV68791.1"/>
    </source>
</evidence>
<evidence type="ECO:0000256" key="3">
    <source>
        <dbReference type="ARBA" id="ARBA00022801"/>
    </source>
</evidence>
<sequence>MKIENHWLSDDGNVNFEFETPNTGGEFPAGRPDTLVIHFTGGSSAESSARHLCKPSSRASAHAVIGRDGLIYQLAPFNTITWHAGRSTWKDRSGLNHYAIGIELDNAGQLEPNGNGQYSAWFGRKFTQEDVFFGVHRNQSAPTAWHAYSETQIQRVLDLCALLIEYYGIRDILGHEEIAPLRKVDPGPAFPLDRLRARFFGETRDLDGEAEWGSPRDRAIVDTERLNIRSGPGVSYPTVSEPILRGATVRTLENRNGWAEVECVTRGWVSSQYLKYPD</sequence>
<comment type="caution">
    <text evidence="6">The sequence shown here is derived from an EMBL/GenBank/DDBJ whole genome shotgun (WGS) entry which is preliminary data.</text>
</comment>
<protein>
    <recommendedName>
        <fullName evidence="2">N-acetylmuramoyl-L-alanine amidase</fullName>
        <ecNumber evidence="2">3.5.1.28</ecNumber>
    </recommendedName>
</protein>
<dbReference type="SMART" id="SM00644">
    <property type="entry name" value="Ami_2"/>
    <property type="match status" value="1"/>
</dbReference>
<dbReference type="InterPro" id="IPR051206">
    <property type="entry name" value="NAMLAA_amidase_2"/>
</dbReference>
<dbReference type="Gene3D" id="2.30.30.40">
    <property type="entry name" value="SH3 Domains"/>
    <property type="match status" value="1"/>
</dbReference>
<dbReference type="PANTHER" id="PTHR30417:SF1">
    <property type="entry name" value="N-ACETYLMURAMOYL-L-ALANINE AMIDASE AMID"/>
    <property type="match status" value="1"/>
</dbReference>
<keyword evidence="3" id="KW-0378">Hydrolase</keyword>
<keyword evidence="4" id="KW-0961">Cell wall biogenesis/degradation</keyword>
<dbReference type="PANTHER" id="PTHR30417">
    <property type="entry name" value="N-ACETYLMURAMOYL-L-ALANINE AMIDASE AMID"/>
    <property type="match status" value="1"/>
</dbReference>
<dbReference type="Pfam" id="PF08239">
    <property type="entry name" value="SH3_3"/>
    <property type="match status" value="1"/>
</dbReference>
<evidence type="ECO:0000259" key="5">
    <source>
        <dbReference type="PROSITE" id="PS51781"/>
    </source>
</evidence>
<evidence type="ECO:0000256" key="2">
    <source>
        <dbReference type="ARBA" id="ARBA00011901"/>
    </source>
</evidence>
<dbReference type="InterPro" id="IPR036505">
    <property type="entry name" value="Amidase/PGRP_sf"/>
</dbReference>
<dbReference type="InterPro" id="IPR002502">
    <property type="entry name" value="Amidase_domain"/>
</dbReference>
<dbReference type="EC" id="3.5.1.28" evidence="2"/>
<comment type="catalytic activity">
    <reaction evidence="1">
        <text>Hydrolyzes the link between N-acetylmuramoyl residues and L-amino acid residues in certain cell-wall glycopeptides.</text>
        <dbReference type="EC" id="3.5.1.28"/>
    </reaction>
</comment>
<proteinExistence type="predicted"/>
<dbReference type="InterPro" id="IPR003646">
    <property type="entry name" value="SH3-like_bac-type"/>
</dbReference>
<gene>
    <name evidence="6" type="ORF">FDP08_12170</name>
</gene>